<name>A0ACC0UA54_9AGAM</name>
<dbReference type="EMBL" id="JAGFNK010000098">
    <property type="protein sequence ID" value="KAI9508230.1"/>
    <property type="molecule type" value="Genomic_DNA"/>
</dbReference>
<comment type="caution">
    <text evidence="1">The sequence shown here is derived from an EMBL/GenBank/DDBJ whole genome shotgun (WGS) entry which is preliminary data.</text>
</comment>
<protein>
    <submittedName>
        <fullName evidence="1">Uncharacterized protein</fullName>
    </submittedName>
</protein>
<evidence type="ECO:0000313" key="2">
    <source>
        <dbReference type="Proteomes" id="UP001207468"/>
    </source>
</evidence>
<accession>A0ACC0UA54</accession>
<sequence length="603" mass="67015">MILNEEDASQRPKLRGDPSVGPTNRAPPPTTDRPASSSFPRPPSPNPTLPDYDTSEAQQMSNHKRSSIWRFWRTRAGKMVTYALVIYTLVLVLVGVPAFMMRPRRGHKFRWDDLYLDNVALRDAPPPPPPAGHQLCSRATLGPNRTLPFREEEKEDEEEDPPRRWPAGPCTLPFVPTPRLPSERRPDGADAVLGSALRMRLSFPLVEGIGLRLNTSSPQGLRGYVNGTLTVMMNPDQTESGTALLASARYSNFNLFKASSLCLSHVGNHTAITIQIPERAKNSSDVIEMDLQLLLPRTPTPIGIKSCWVHFPKSFFEKLQLADSGSSITVGTSGAQISGNFSATRKLYLDTINGAVFANVSLHNSKKQRKPTRLSIETGNGPIVANVTLDVDERLYFTAPKCRNFAAKFKTFNAPMDVSIAHAKGSQPGRISLLADNAQGPIDVSLDALYTGTFDVRTKQAAAQVLESIAVPGEGGTVHGNDFDDGDDDGEKHEVHFAHVSNELVRGWVGDSRTPEQFDSRTLGRVELSNSLSPSRLHLERLRPSTTYTFCGPYLYWVIRVNILRMYTFFFDPERAGGICKKGWKWESFAVTTANRREWVMWW</sequence>
<gene>
    <name evidence="1" type="ORF">F5148DRAFT_1149197</name>
</gene>
<reference evidence="1" key="1">
    <citation type="submission" date="2021-03" db="EMBL/GenBank/DDBJ databases">
        <title>Evolutionary priming and transition to the ectomycorrhizal habit in an iconic lineage of mushroom-forming fungi: is preadaptation a requirement?</title>
        <authorList>
            <consortium name="DOE Joint Genome Institute"/>
            <person name="Looney B.P."/>
            <person name="Miyauchi S."/>
            <person name="Morin E."/>
            <person name="Drula E."/>
            <person name="Courty P.E."/>
            <person name="Chicoki N."/>
            <person name="Fauchery L."/>
            <person name="Kohler A."/>
            <person name="Kuo A."/>
            <person name="LaButti K."/>
            <person name="Pangilinan J."/>
            <person name="Lipzen A."/>
            <person name="Riley R."/>
            <person name="Andreopoulos W."/>
            <person name="He G."/>
            <person name="Johnson J."/>
            <person name="Barry K.W."/>
            <person name="Grigoriev I.V."/>
            <person name="Nagy L."/>
            <person name="Hibbett D."/>
            <person name="Henrissat B."/>
            <person name="Matheny P.B."/>
            <person name="Labbe J."/>
            <person name="Martin A.F."/>
        </authorList>
    </citation>
    <scope>NUCLEOTIDE SEQUENCE</scope>
    <source>
        <strain evidence="1">BPL698</strain>
    </source>
</reference>
<organism evidence="1 2">
    <name type="scientific">Russula earlei</name>
    <dbReference type="NCBI Taxonomy" id="71964"/>
    <lineage>
        <taxon>Eukaryota</taxon>
        <taxon>Fungi</taxon>
        <taxon>Dikarya</taxon>
        <taxon>Basidiomycota</taxon>
        <taxon>Agaricomycotina</taxon>
        <taxon>Agaricomycetes</taxon>
        <taxon>Russulales</taxon>
        <taxon>Russulaceae</taxon>
        <taxon>Russula</taxon>
    </lineage>
</organism>
<evidence type="ECO:0000313" key="1">
    <source>
        <dbReference type="EMBL" id="KAI9508230.1"/>
    </source>
</evidence>
<proteinExistence type="predicted"/>
<dbReference type="Proteomes" id="UP001207468">
    <property type="component" value="Unassembled WGS sequence"/>
</dbReference>
<keyword evidence="2" id="KW-1185">Reference proteome</keyword>